<feature type="region of interest" description="Disordered" evidence="1">
    <location>
        <begin position="157"/>
        <end position="230"/>
    </location>
</feature>
<dbReference type="EMBL" id="SPRC01000003">
    <property type="protein sequence ID" value="TIB82165.1"/>
    <property type="molecule type" value="Genomic_DNA"/>
</dbReference>
<name>A0A4T0QDC5_9BASI</name>
<gene>
    <name evidence="2" type="ORF">E3Q22_00462</name>
</gene>
<evidence type="ECO:0000256" key="1">
    <source>
        <dbReference type="SAM" id="MobiDB-lite"/>
    </source>
</evidence>
<protein>
    <submittedName>
        <fullName evidence="2">Uncharacterized protein</fullName>
    </submittedName>
</protein>
<accession>A0A4T0QDC5</accession>
<reference evidence="2 3" key="1">
    <citation type="submission" date="2019-03" db="EMBL/GenBank/DDBJ databases">
        <title>Sequencing 25 genomes of Wallemia mellicola.</title>
        <authorList>
            <person name="Gostincar C."/>
        </authorList>
    </citation>
    <scope>NUCLEOTIDE SEQUENCE [LARGE SCALE GENOMIC DNA]</scope>
    <source>
        <strain evidence="2 3">EXF-6152</strain>
    </source>
</reference>
<evidence type="ECO:0000313" key="3">
    <source>
        <dbReference type="Proteomes" id="UP000310685"/>
    </source>
</evidence>
<feature type="compositionally biased region" description="Basic and acidic residues" evidence="1">
    <location>
        <begin position="172"/>
        <end position="186"/>
    </location>
</feature>
<comment type="caution">
    <text evidence="2">The sequence shown here is derived from an EMBL/GenBank/DDBJ whole genome shotgun (WGS) entry which is preliminary data.</text>
</comment>
<sequence>MSKAKKEIESSIRQTRNNTHFLREKKKCGAPRTFLKDILKLANTENSGVAFCCKNACGFKILNEMLKVSLGIIKEAEWGRPLTPRETGKLVPTFQKSCQNYFISTDECVAGACSKRKSAMKDGFEFVNTLYKFPTPFKVDDVASYLAIPNKNVAEKKAPKNAKAVVPSDVTTPKREKSSECSERMEALSVTTNMSNRRPNKGKKRAEEPSVEGTTCHPQKSPTSLPISVGTSVCDSEDMSPVETINRDIADVPLHVVGISGYGYIPHAIPPSICTTNEVRLIDVFPRICTLPPPVDTRLIYLKNVS</sequence>
<evidence type="ECO:0000313" key="2">
    <source>
        <dbReference type="EMBL" id="TIB82165.1"/>
    </source>
</evidence>
<dbReference type="Proteomes" id="UP000310685">
    <property type="component" value="Unassembled WGS sequence"/>
</dbReference>
<proteinExistence type="predicted"/>
<organism evidence="2 3">
    <name type="scientific">Wallemia mellicola</name>
    <dbReference type="NCBI Taxonomy" id="1708541"/>
    <lineage>
        <taxon>Eukaryota</taxon>
        <taxon>Fungi</taxon>
        <taxon>Dikarya</taxon>
        <taxon>Basidiomycota</taxon>
        <taxon>Wallemiomycotina</taxon>
        <taxon>Wallemiomycetes</taxon>
        <taxon>Wallemiales</taxon>
        <taxon>Wallemiaceae</taxon>
        <taxon>Wallemia</taxon>
    </lineage>
</organism>
<dbReference type="AlphaFoldDB" id="A0A4T0QDC5"/>
<feature type="compositionally biased region" description="Polar residues" evidence="1">
    <location>
        <begin position="212"/>
        <end position="230"/>
    </location>
</feature>